<keyword evidence="1" id="KW-1133">Transmembrane helix</keyword>
<proteinExistence type="predicted"/>
<gene>
    <name evidence="2" type="ORF">ACH5RR_029352</name>
</gene>
<comment type="caution">
    <text evidence="2">The sequence shown here is derived from an EMBL/GenBank/DDBJ whole genome shotgun (WGS) entry which is preliminary data.</text>
</comment>
<keyword evidence="3" id="KW-1185">Reference proteome</keyword>
<dbReference type="AlphaFoldDB" id="A0ABD2YTP5"/>
<evidence type="ECO:0000256" key="1">
    <source>
        <dbReference type="SAM" id="Phobius"/>
    </source>
</evidence>
<keyword evidence="1" id="KW-0472">Membrane</keyword>
<reference evidence="2 3" key="1">
    <citation type="submission" date="2024-11" db="EMBL/GenBank/DDBJ databases">
        <title>A near-complete genome assembly of Cinchona calisaya.</title>
        <authorList>
            <person name="Lian D.C."/>
            <person name="Zhao X.W."/>
            <person name="Wei L."/>
        </authorList>
    </citation>
    <scope>NUCLEOTIDE SEQUENCE [LARGE SCALE GENOMIC DNA]</scope>
    <source>
        <tissue evidence="2">Nenye</tissue>
    </source>
</reference>
<protein>
    <submittedName>
        <fullName evidence="2">Uncharacterized protein</fullName>
    </submittedName>
</protein>
<sequence length="119" mass="14041">MSILEFHDQFTLLYFSITLGPFPIFPPGLFQLFHMNSFLLFCIRLCSSLSLYMVPRFLFITSYDYLALPGFHFEFRGNKLPRSKFEGPKRNFVKFVFSCLSPIFPPNISSHSYLEFWKA</sequence>
<feature type="transmembrane region" description="Helical" evidence="1">
    <location>
        <begin position="12"/>
        <end position="32"/>
    </location>
</feature>
<organism evidence="2 3">
    <name type="scientific">Cinchona calisaya</name>
    <dbReference type="NCBI Taxonomy" id="153742"/>
    <lineage>
        <taxon>Eukaryota</taxon>
        <taxon>Viridiplantae</taxon>
        <taxon>Streptophyta</taxon>
        <taxon>Embryophyta</taxon>
        <taxon>Tracheophyta</taxon>
        <taxon>Spermatophyta</taxon>
        <taxon>Magnoliopsida</taxon>
        <taxon>eudicotyledons</taxon>
        <taxon>Gunneridae</taxon>
        <taxon>Pentapetalae</taxon>
        <taxon>asterids</taxon>
        <taxon>lamiids</taxon>
        <taxon>Gentianales</taxon>
        <taxon>Rubiaceae</taxon>
        <taxon>Cinchonoideae</taxon>
        <taxon>Cinchoneae</taxon>
        <taxon>Cinchona</taxon>
    </lineage>
</organism>
<evidence type="ECO:0000313" key="2">
    <source>
        <dbReference type="EMBL" id="KAL3509951.1"/>
    </source>
</evidence>
<accession>A0ABD2YTP5</accession>
<dbReference type="EMBL" id="JBJUIK010000012">
    <property type="protein sequence ID" value="KAL3509951.1"/>
    <property type="molecule type" value="Genomic_DNA"/>
</dbReference>
<keyword evidence="1" id="KW-0812">Transmembrane</keyword>
<dbReference type="Proteomes" id="UP001630127">
    <property type="component" value="Unassembled WGS sequence"/>
</dbReference>
<name>A0ABD2YTP5_9GENT</name>
<evidence type="ECO:0000313" key="3">
    <source>
        <dbReference type="Proteomes" id="UP001630127"/>
    </source>
</evidence>